<dbReference type="InterPro" id="IPR002524">
    <property type="entry name" value="Cation_efflux"/>
</dbReference>
<dbReference type="Gene3D" id="1.20.1510.10">
    <property type="entry name" value="Cation efflux protein transmembrane domain"/>
    <property type="match status" value="1"/>
</dbReference>
<dbReference type="InterPro" id="IPR050681">
    <property type="entry name" value="CDF/SLC30A"/>
</dbReference>
<sequence>MSHGHSHTHTHGHGHEHGHDHSYVNTPLKALAIAATVTGVIFFAELIGGLVSGSLALLSDAMHMLSDAAGLIIALFAAVVGNKAASSKATYGYRRVEVLAALFNAVAVTLVVVFIVVQAVRRLGSDYEIDTGMMLVVAVIGLVANAISAWVLSSQQDNSLNVKGAFLHVMADLLGSVAVIIAGLIIRFTGFTFADTIASLLIVAFVLPRALGLLWKTIEVLLERVPRGVDLHEIEKALNALPQVMMVHDLHVWTTDGVDVLATAHLVVQEHDYHVLDLAQEALREFGIEHSTIQLEHPNHIQHEEFCD</sequence>
<dbReference type="SUPFAM" id="SSF161111">
    <property type="entry name" value="Cation efflux protein transmembrane domain-like"/>
    <property type="match status" value="1"/>
</dbReference>
<keyword evidence="3" id="KW-0813">Transport</keyword>
<keyword evidence="4 9" id="KW-0812">Transmembrane</keyword>
<feature type="transmembrane region" description="Helical" evidence="9">
    <location>
        <begin position="98"/>
        <end position="120"/>
    </location>
</feature>
<reference evidence="13" key="1">
    <citation type="submission" date="2013-02" db="EMBL/GenBank/DDBJ databases">
        <title>The complete genome sequence of Corynebacterium casei LMG S-19264 (=DSM 44701).</title>
        <authorList>
            <person name="Ruckert C."/>
            <person name="Albersmeier A."/>
            <person name="Kalinowski J."/>
        </authorList>
    </citation>
    <scope>NUCLEOTIDE SEQUENCE [LARGE SCALE GENOMIC DNA]</scope>
    <source>
        <strain evidence="13">LMG S-19264</strain>
    </source>
</reference>
<organism evidence="12 13">
    <name type="scientific">Corynebacterium casei LMG S-19264</name>
    <dbReference type="NCBI Taxonomy" id="1285583"/>
    <lineage>
        <taxon>Bacteria</taxon>
        <taxon>Bacillati</taxon>
        <taxon>Actinomycetota</taxon>
        <taxon>Actinomycetes</taxon>
        <taxon>Mycobacteriales</taxon>
        <taxon>Corynebacteriaceae</taxon>
        <taxon>Corynebacterium</taxon>
    </lineage>
</organism>
<protein>
    <submittedName>
        <fullName evidence="12">Co/Zn/Cd efflux system transmembrane protein</fullName>
    </submittedName>
</protein>
<evidence type="ECO:0000256" key="9">
    <source>
        <dbReference type="SAM" id="Phobius"/>
    </source>
</evidence>
<feature type="domain" description="Cation efflux protein transmembrane" evidence="10">
    <location>
        <begin position="32"/>
        <end position="222"/>
    </location>
</feature>
<evidence type="ECO:0000256" key="3">
    <source>
        <dbReference type="ARBA" id="ARBA00022448"/>
    </source>
</evidence>
<dbReference type="NCBIfam" id="TIGR01297">
    <property type="entry name" value="CDF"/>
    <property type="match status" value="1"/>
</dbReference>
<evidence type="ECO:0000256" key="8">
    <source>
        <dbReference type="SAM" id="MobiDB-lite"/>
    </source>
</evidence>
<evidence type="ECO:0000256" key="1">
    <source>
        <dbReference type="ARBA" id="ARBA00004141"/>
    </source>
</evidence>
<evidence type="ECO:0000259" key="11">
    <source>
        <dbReference type="Pfam" id="PF16916"/>
    </source>
</evidence>
<gene>
    <name evidence="12" type="ORF">CCASEI_05255</name>
</gene>
<dbReference type="PANTHER" id="PTHR11562">
    <property type="entry name" value="CATION EFFLUX PROTEIN/ ZINC TRANSPORTER"/>
    <property type="match status" value="1"/>
</dbReference>
<evidence type="ECO:0000256" key="4">
    <source>
        <dbReference type="ARBA" id="ARBA00022692"/>
    </source>
</evidence>
<dbReference type="InterPro" id="IPR027470">
    <property type="entry name" value="Cation_efflux_CTD"/>
</dbReference>
<feature type="region of interest" description="Disordered" evidence="8">
    <location>
        <begin position="1"/>
        <end position="20"/>
    </location>
</feature>
<feature type="compositionally biased region" description="Basic residues" evidence="8">
    <location>
        <begin position="1"/>
        <end position="12"/>
    </location>
</feature>
<evidence type="ECO:0000256" key="2">
    <source>
        <dbReference type="ARBA" id="ARBA00008873"/>
    </source>
</evidence>
<keyword evidence="7 9" id="KW-0472">Membrane</keyword>
<proteinExistence type="inferred from homology"/>
<evidence type="ECO:0000313" key="12">
    <source>
        <dbReference type="EMBL" id="AHI19627.1"/>
    </source>
</evidence>
<dbReference type="InterPro" id="IPR058533">
    <property type="entry name" value="Cation_efflux_TM"/>
</dbReference>
<evidence type="ECO:0000313" key="13">
    <source>
        <dbReference type="Proteomes" id="UP000019226"/>
    </source>
</evidence>
<feature type="domain" description="Cation efflux protein cytoplasmic" evidence="11">
    <location>
        <begin position="226"/>
        <end position="297"/>
    </location>
</feature>
<dbReference type="RefSeq" id="WP_025387370.1">
    <property type="nucleotide sequence ID" value="NZ_CP004350.1"/>
</dbReference>
<evidence type="ECO:0000256" key="5">
    <source>
        <dbReference type="ARBA" id="ARBA00022989"/>
    </source>
</evidence>
<comment type="subcellular location">
    <subcellularLocation>
        <location evidence="1">Membrane</location>
        <topology evidence="1">Multi-pass membrane protein</topology>
    </subcellularLocation>
</comment>
<feature type="transmembrane region" description="Helical" evidence="9">
    <location>
        <begin position="68"/>
        <end position="86"/>
    </location>
</feature>
<feature type="transmembrane region" description="Helical" evidence="9">
    <location>
        <begin position="165"/>
        <end position="186"/>
    </location>
</feature>
<keyword evidence="5 9" id="KW-1133">Transmembrane helix</keyword>
<dbReference type="PANTHER" id="PTHR11562:SF17">
    <property type="entry name" value="RE54080P-RELATED"/>
    <property type="match status" value="1"/>
</dbReference>
<dbReference type="SUPFAM" id="SSF160240">
    <property type="entry name" value="Cation efflux protein cytoplasmic domain-like"/>
    <property type="match status" value="1"/>
</dbReference>
<dbReference type="Pfam" id="PF16916">
    <property type="entry name" value="ZT_dimer"/>
    <property type="match status" value="1"/>
</dbReference>
<feature type="transmembrane region" description="Helical" evidence="9">
    <location>
        <begin position="31"/>
        <end position="56"/>
    </location>
</feature>
<dbReference type="InterPro" id="IPR036837">
    <property type="entry name" value="Cation_efflux_CTD_sf"/>
</dbReference>
<dbReference type="Pfam" id="PF01545">
    <property type="entry name" value="Cation_efflux"/>
    <property type="match status" value="1"/>
</dbReference>
<dbReference type="InterPro" id="IPR027469">
    <property type="entry name" value="Cation_efflux_TMD_sf"/>
</dbReference>
<feature type="transmembrane region" description="Helical" evidence="9">
    <location>
        <begin position="132"/>
        <end position="153"/>
    </location>
</feature>
<comment type="similarity">
    <text evidence="2">Belongs to the cation diffusion facilitator (CDF) transporter (TC 2.A.4) family. SLC30A subfamily.</text>
</comment>
<dbReference type="GeneID" id="82877204"/>
<evidence type="ECO:0000256" key="7">
    <source>
        <dbReference type="ARBA" id="ARBA00023136"/>
    </source>
</evidence>
<keyword evidence="6" id="KW-0406">Ion transport</keyword>
<dbReference type="EMBL" id="CP004350">
    <property type="protein sequence ID" value="AHI19627.1"/>
    <property type="molecule type" value="Genomic_DNA"/>
</dbReference>
<evidence type="ECO:0000256" key="6">
    <source>
        <dbReference type="ARBA" id="ARBA00023065"/>
    </source>
</evidence>
<accession>A0ABN4CE36</accession>
<dbReference type="Proteomes" id="UP000019226">
    <property type="component" value="Chromosome"/>
</dbReference>
<keyword evidence="13" id="KW-1185">Reference proteome</keyword>
<evidence type="ECO:0000259" key="10">
    <source>
        <dbReference type="Pfam" id="PF01545"/>
    </source>
</evidence>
<name>A0ABN4CE36_9CORY</name>
<feature type="transmembrane region" description="Helical" evidence="9">
    <location>
        <begin position="192"/>
        <end position="215"/>
    </location>
</feature>